<name>E1YHY4_9BACT</name>
<proteinExistence type="predicted"/>
<accession>E1YHY4</accession>
<dbReference type="AlphaFoldDB" id="E1YHY4"/>
<reference evidence="1" key="1">
    <citation type="journal article" date="2011" name="Environ. Microbiol.">
        <title>Genomic insights into the metabolic potential of the polycyclic aromatic hydrocarbon degrading sulfate-reducing Deltaproteobacterium N47.</title>
        <authorList>
            <person name="Bergmann F."/>
            <person name="Selesi D."/>
            <person name="Weinmaier T."/>
            <person name="Tischler P."/>
            <person name="Rattei T."/>
            <person name="Meckenstock R.U."/>
        </authorList>
    </citation>
    <scope>NUCLEOTIDE SEQUENCE</scope>
</reference>
<evidence type="ECO:0000313" key="1">
    <source>
        <dbReference type="EMBL" id="CBX30253.1"/>
    </source>
</evidence>
<protein>
    <submittedName>
        <fullName evidence="1">Uncharacterized protein</fullName>
    </submittedName>
</protein>
<gene>
    <name evidence="1" type="ORF">N47_D30620</name>
</gene>
<organism evidence="1">
    <name type="scientific">uncultured Desulfobacterium sp</name>
    <dbReference type="NCBI Taxonomy" id="201089"/>
    <lineage>
        <taxon>Bacteria</taxon>
        <taxon>Pseudomonadati</taxon>
        <taxon>Thermodesulfobacteriota</taxon>
        <taxon>Desulfobacteria</taxon>
        <taxon>Desulfobacterales</taxon>
        <taxon>Desulfobacteriaceae</taxon>
        <taxon>Desulfobacterium</taxon>
        <taxon>environmental samples</taxon>
    </lineage>
</organism>
<sequence length="196" mass="21642">MRDGGSPDTTGLFIGDGGIFGVKTEVTLALYPLETVAKPRGFLFKNFDDIWSAISKLMAIEPFPYTNLVGLAPNSTALFMKEPCWVLLCYTRGYEEDEVTTKIKVLDEVCKAAGGEIGSEEIHHQASAAGTGEMYREMGKLASVGMWVFLETHIPKEDLPRLFNKYAALMDQRFEEKGLKEYGGVRLDVLLPVGHG</sequence>
<dbReference type="EMBL" id="FR695874">
    <property type="protein sequence ID" value="CBX30253.1"/>
    <property type="molecule type" value="Genomic_DNA"/>
</dbReference>